<keyword evidence="1" id="KW-1133">Transmembrane helix</keyword>
<dbReference type="InterPro" id="IPR012373">
    <property type="entry name" value="Ferrdict_sens_TM"/>
</dbReference>
<dbReference type="Proteomes" id="UP001155483">
    <property type="component" value="Unassembled WGS sequence"/>
</dbReference>
<dbReference type="Pfam" id="PF04773">
    <property type="entry name" value="FecR"/>
    <property type="match status" value="1"/>
</dbReference>
<organism evidence="4 5">
    <name type="scientific">Paraflavisolibacter caeni</name>
    <dbReference type="NCBI Taxonomy" id="2982496"/>
    <lineage>
        <taxon>Bacteria</taxon>
        <taxon>Pseudomonadati</taxon>
        <taxon>Bacteroidota</taxon>
        <taxon>Chitinophagia</taxon>
        <taxon>Chitinophagales</taxon>
        <taxon>Chitinophagaceae</taxon>
        <taxon>Paraflavisolibacter</taxon>
    </lineage>
</organism>
<reference evidence="4" key="1">
    <citation type="submission" date="2022-09" db="EMBL/GenBank/DDBJ databases">
        <authorList>
            <person name="Yuan C."/>
            <person name="Ke Z."/>
        </authorList>
    </citation>
    <scope>NUCLEOTIDE SEQUENCE</scope>
    <source>
        <strain evidence="4">LB-8</strain>
    </source>
</reference>
<dbReference type="InterPro" id="IPR006860">
    <property type="entry name" value="FecR"/>
</dbReference>
<dbReference type="Pfam" id="PF16344">
    <property type="entry name" value="FecR_C"/>
    <property type="match status" value="1"/>
</dbReference>
<dbReference type="RefSeq" id="WP_279297520.1">
    <property type="nucleotide sequence ID" value="NZ_JAOTIF010000009.1"/>
</dbReference>
<protein>
    <submittedName>
        <fullName evidence="4">FecR domain-containing protein</fullName>
    </submittedName>
</protein>
<dbReference type="InterPro" id="IPR032508">
    <property type="entry name" value="FecR_C"/>
</dbReference>
<evidence type="ECO:0000256" key="1">
    <source>
        <dbReference type="SAM" id="Phobius"/>
    </source>
</evidence>
<dbReference type="Gene3D" id="2.60.120.1440">
    <property type="match status" value="1"/>
</dbReference>
<evidence type="ECO:0000313" key="4">
    <source>
        <dbReference type="EMBL" id="MCU7550080.1"/>
    </source>
</evidence>
<dbReference type="GO" id="GO:0016989">
    <property type="term" value="F:sigma factor antagonist activity"/>
    <property type="evidence" value="ECO:0007669"/>
    <property type="project" value="TreeGrafter"/>
</dbReference>
<dbReference type="EMBL" id="JAOTIF010000009">
    <property type="protein sequence ID" value="MCU7550080.1"/>
    <property type="molecule type" value="Genomic_DNA"/>
</dbReference>
<keyword evidence="5" id="KW-1185">Reference proteome</keyword>
<dbReference type="PANTHER" id="PTHR30273:SF2">
    <property type="entry name" value="PROTEIN FECR"/>
    <property type="match status" value="1"/>
</dbReference>
<name>A0A9X2XW12_9BACT</name>
<comment type="caution">
    <text evidence="4">The sequence shown here is derived from an EMBL/GenBank/DDBJ whole genome shotgun (WGS) entry which is preliminary data.</text>
</comment>
<dbReference type="PANTHER" id="PTHR30273">
    <property type="entry name" value="PERIPLASMIC SIGNAL SENSOR AND SIGMA FACTOR ACTIVATOR FECR-RELATED"/>
    <property type="match status" value="1"/>
</dbReference>
<feature type="transmembrane region" description="Helical" evidence="1">
    <location>
        <begin position="119"/>
        <end position="137"/>
    </location>
</feature>
<dbReference type="Gene3D" id="3.55.50.30">
    <property type="match status" value="1"/>
</dbReference>
<sequence length="370" mass="42328">MKDYLAYLVEDFVTDESYLRYYFKENEADIQFWTDWISRHPEKLDVIISANNYIEAFSIRLSDAEFQKEQQRFAGALKNLSEHGNTNLFQQTEVVNDHDYLEETEIISVSPLQRMVRKAIIFSMAVVLLGGVYFSFFRNSKVSKVSTATENIVMVEKYVPKGEQARILLPDGSEVHLNADSRLVYPSKFTGGQREVTLTGEAFFHVKRDTLHPFHIISGNLMTTVLGTSFNVKCYQGDQQIKVALVTGKVKLDRIADSTSKKVIGETMFLNPSEMGLFSKRSLALQKKKYNPDEELGWERGIIVFKNADFKEIADRFQRTFNIHLVNRSHKKQWSFTGSFSNASAVEIVESICLSKKLTYTTNGDTIVIK</sequence>
<gene>
    <name evidence="4" type="ORF">OCK74_13230</name>
</gene>
<reference evidence="4" key="2">
    <citation type="submission" date="2023-04" db="EMBL/GenBank/DDBJ databases">
        <title>Paracnuella aquatica gen. nov., sp. nov., a member of the family Chitinophagaceae isolated from a hot spring.</title>
        <authorList>
            <person name="Wang C."/>
        </authorList>
    </citation>
    <scope>NUCLEOTIDE SEQUENCE</scope>
    <source>
        <strain evidence="4">LB-8</strain>
    </source>
</reference>
<dbReference type="PIRSF" id="PIRSF018266">
    <property type="entry name" value="FecR"/>
    <property type="match status" value="1"/>
</dbReference>
<keyword evidence="1" id="KW-0812">Transmembrane</keyword>
<evidence type="ECO:0000259" key="2">
    <source>
        <dbReference type="Pfam" id="PF04773"/>
    </source>
</evidence>
<evidence type="ECO:0000259" key="3">
    <source>
        <dbReference type="Pfam" id="PF16344"/>
    </source>
</evidence>
<keyword evidence="1" id="KW-0472">Membrane</keyword>
<proteinExistence type="predicted"/>
<evidence type="ECO:0000313" key="5">
    <source>
        <dbReference type="Proteomes" id="UP001155483"/>
    </source>
</evidence>
<feature type="domain" description="Protein FecR C-terminal" evidence="3">
    <location>
        <begin position="303"/>
        <end position="369"/>
    </location>
</feature>
<dbReference type="AlphaFoldDB" id="A0A9X2XW12"/>
<accession>A0A9X2XW12</accession>
<feature type="domain" description="FecR protein" evidence="2">
    <location>
        <begin position="160"/>
        <end position="251"/>
    </location>
</feature>